<evidence type="ECO:0000259" key="4">
    <source>
        <dbReference type="Pfam" id="PF09743"/>
    </source>
</evidence>
<dbReference type="Pfam" id="PF09743">
    <property type="entry name" value="E3_UFM1_ligase"/>
    <property type="match status" value="1"/>
</dbReference>
<evidence type="ECO:0000256" key="2">
    <source>
        <dbReference type="ARBA" id="ARBA00022679"/>
    </source>
</evidence>
<evidence type="ECO:0000259" key="6">
    <source>
        <dbReference type="Pfam" id="PF25041"/>
    </source>
</evidence>
<comment type="caution">
    <text evidence="7">The sequence shown here is derived from an EMBL/GenBank/DDBJ whole genome shotgun (WGS) entry which is preliminary data.</text>
</comment>
<feature type="domain" description="E3 UFM1-protein ligase 1-like" evidence="5">
    <location>
        <begin position="439"/>
        <end position="562"/>
    </location>
</feature>
<dbReference type="InterPro" id="IPR018611">
    <property type="entry name" value="Ufl1"/>
</dbReference>
<proteinExistence type="inferred from homology"/>
<feature type="domain" description="E3 UFM1-protein ligase-like C-terminal" evidence="6">
    <location>
        <begin position="585"/>
        <end position="664"/>
    </location>
</feature>
<dbReference type="Proteomes" id="UP000242875">
    <property type="component" value="Unassembled WGS sequence"/>
</dbReference>
<evidence type="ECO:0000259" key="5">
    <source>
        <dbReference type="Pfam" id="PF23659"/>
    </source>
</evidence>
<sequence length="678" mass="76565">MSLSTEAYRAILQRLEARGLLKDTFRRSDDGLVTRNEVNKTIHASLSKDGKVNVFNLSLQLLLDPKELEKFMKEDDTLRSHTKVIHGYLVSDVFLSEIRQAMKAQLHSGGWLDLSQISNRHTIPLAEVRELCKDFATACEDLSSTIVYTGEYLASCQGRLRDELQKSTEPTSISRCVTFKQIPEAMAFDAWNRLATQGDLNGEFTGVKGNAVFIPHEYSHNKLANLKADVMRDGFLEFSRLKQYGLGKDAKDVLKREIPGIILLKDSAVMPTIIHLLDGAMEDVIQSNAWIDCTPLIPLVLTAEDVSRLLRILPVMGPSGSQVDIIDSFVVTKEFERICCRQVTEQLSKRVHFAAKNEENLSKGGHKGKAMHRTSMEEISNEILKIYPDIDKSLCKKLSRQMMPQVAQVLVELRASTHLNSFETDEEELQQQQQLGRFERLVLDEYHRFLLYQRGCSIFEDENVRTSLEKYLVRNNGVRIADLCALHQLYAASMDNESVSRESFEQLICWTEDGLTEQDREHVLAELPPEISQIARTLMDAASKGKNPTKFTTQLLQTSQSFKQLTLSDLDVPRKSALQEEILAHLKAQVAASTSPALTLHLAAIIFFQNVFHQSLHASGKYVPKILKQLVPKLQQNGQASEGEWLLELQQQILDHVKEQTAVDDALVDKVRSLALQV</sequence>
<dbReference type="GO" id="GO:0061666">
    <property type="term" value="F:UFM1 ligase activity"/>
    <property type="evidence" value="ECO:0007669"/>
    <property type="project" value="InterPro"/>
</dbReference>
<evidence type="ECO:0000256" key="3">
    <source>
        <dbReference type="ARBA" id="ARBA00022786"/>
    </source>
</evidence>
<organism evidence="7 8">
    <name type="scientific">Bifiguratus adelaidae</name>
    <dbReference type="NCBI Taxonomy" id="1938954"/>
    <lineage>
        <taxon>Eukaryota</taxon>
        <taxon>Fungi</taxon>
        <taxon>Fungi incertae sedis</taxon>
        <taxon>Mucoromycota</taxon>
        <taxon>Mucoromycotina</taxon>
        <taxon>Endogonomycetes</taxon>
        <taxon>Endogonales</taxon>
        <taxon>Endogonales incertae sedis</taxon>
        <taxon>Bifiguratus</taxon>
    </lineage>
</organism>
<comment type="similarity">
    <text evidence="1">Belongs to the UFL1 family.</text>
</comment>
<gene>
    <name evidence="7" type="ORF">BZG36_04789</name>
</gene>
<keyword evidence="8" id="KW-1185">Reference proteome</keyword>
<dbReference type="Pfam" id="PF23659">
    <property type="entry name" value="UFL1"/>
    <property type="match status" value="1"/>
</dbReference>
<accession>A0A261XU34</accession>
<evidence type="ECO:0008006" key="9">
    <source>
        <dbReference type="Google" id="ProtNLM"/>
    </source>
</evidence>
<dbReference type="EMBL" id="MVBO01000231">
    <property type="protein sequence ID" value="OZJ01833.1"/>
    <property type="molecule type" value="Genomic_DNA"/>
</dbReference>
<reference evidence="7 8" key="1">
    <citation type="journal article" date="2017" name="Mycologia">
        <title>Bifiguratus adelaidae, gen. et sp. nov., a new member of Mucoromycotina in endophytic and soil-dwelling habitats.</title>
        <authorList>
            <person name="Torres-Cruz T.J."/>
            <person name="Billingsley Tobias T.L."/>
            <person name="Almatruk M."/>
            <person name="Hesse C."/>
            <person name="Kuske C.R."/>
            <person name="Desiro A."/>
            <person name="Benucci G.M."/>
            <person name="Bonito G."/>
            <person name="Stajich J.E."/>
            <person name="Dunlap C."/>
            <person name="Arnold A.E."/>
            <person name="Porras-Alfaro A."/>
        </authorList>
    </citation>
    <scope>NUCLEOTIDE SEQUENCE [LARGE SCALE GENOMIC DNA]</scope>
    <source>
        <strain evidence="7 8">AZ0501</strain>
    </source>
</reference>
<dbReference type="AlphaFoldDB" id="A0A261XU34"/>
<dbReference type="GO" id="GO:1990592">
    <property type="term" value="P:protein K69-linked ufmylation"/>
    <property type="evidence" value="ECO:0007669"/>
    <property type="project" value="TreeGrafter"/>
</dbReference>
<name>A0A261XU34_9FUNG</name>
<dbReference type="GO" id="GO:0032434">
    <property type="term" value="P:regulation of proteasomal ubiquitin-dependent protein catabolic process"/>
    <property type="evidence" value="ECO:0007669"/>
    <property type="project" value="TreeGrafter"/>
</dbReference>
<dbReference type="PANTHER" id="PTHR31057">
    <property type="entry name" value="E3 UFM1-PROTEIN LIGASE 1"/>
    <property type="match status" value="1"/>
</dbReference>
<dbReference type="PANTHER" id="PTHR31057:SF0">
    <property type="entry name" value="E3 UFM1-PROTEIN LIGASE 1"/>
    <property type="match status" value="1"/>
</dbReference>
<dbReference type="GO" id="GO:0034976">
    <property type="term" value="P:response to endoplasmic reticulum stress"/>
    <property type="evidence" value="ECO:0007669"/>
    <property type="project" value="TreeGrafter"/>
</dbReference>
<protein>
    <recommendedName>
        <fullName evidence="9">E3 UFM1-protein ligase 1</fullName>
    </recommendedName>
</protein>
<evidence type="ECO:0000256" key="1">
    <source>
        <dbReference type="ARBA" id="ARBA00010789"/>
    </source>
</evidence>
<dbReference type="InterPro" id="IPR056761">
    <property type="entry name" value="Ufl1-like_C"/>
</dbReference>
<keyword evidence="2" id="KW-0808">Transferase</keyword>
<keyword evidence="3" id="KW-0833">Ubl conjugation pathway</keyword>
<dbReference type="Pfam" id="PF25870">
    <property type="entry name" value="WHD_UFL1_5th"/>
    <property type="match status" value="1"/>
</dbReference>
<evidence type="ECO:0000313" key="8">
    <source>
        <dbReference type="Proteomes" id="UP000242875"/>
    </source>
</evidence>
<dbReference type="OrthoDB" id="10258297at2759"/>
<dbReference type="Pfam" id="PF25041">
    <property type="entry name" value="UFL1_C"/>
    <property type="match status" value="1"/>
</dbReference>
<feature type="domain" description="E3 UFM1-protein ligase 1-like N-terminal" evidence="4">
    <location>
        <begin position="11"/>
        <end position="248"/>
    </location>
</feature>
<dbReference type="InterPro" id="IPR056580">
    <property type="entry name" value="Ufl1_dom"/>
</dbReference>
<evidence type="ECO:0000313" key="7">
    <source>
        <dbReference type="EMBL" id="OZJ01833.1"/>
    </source>
</evidence>
<dbReference type="InterPro" id="IPR056579">
    <property type="entry name" value="Ufl1_N"/>
</dbReference>
<dbReference type="GO" id="GO:0005789">
    <property type="term" value="C:endoplasmic reticulum membrane"/>
    <property type="evidence" value="ECO:0007669"/>
    <property type="project" value="TreeGrafter"/>
</dbReference>